<dbReference type="EMBL" id="CAXAMN010004836">
    <property type="protein sequence ID" value="CAK9011171.1"/>
    <property type="molecule type" value="Genomic_DNA"/>
</dbReference>
<evidence type="ECO:0000313" key="1">
    <source>
        <dbReference type="EMBL" id="CAK9011171.1"/>
    </source>
</evidence>
<evidence type="ECO:0000313" key="2">
    <source>
        <dbReference type="Proteomes" id="UP001642484"/>
    </source>
</evidence>
<accession>A0ABP0J9V8</accession>
<name>A0ABP0J9V8_9DINO</name>
<comment type="caution">
    <text evidence="1">The sequence shown here is derived from an EMBL/GenBank/DDBJ whole genome shotgun (WGS) entry which is preliminary data.</text>
</comment>
<dbReference type="Proteomes" id="UP001642484">
    <property type="component" value="Unassembled WGS sequence"/>
</dbReference>
<protein>
    <submittedName>
        <fullName evidence="1">Uncharacterized protein</fullName>
    </submittedName>
</protein>
<reference evidence="1 2" key="1">
    <citation type="submission" date="2024-02" db="EMBL/GenBank/DDBJ databases">
        <authorList>
            <person name="Chen Y."/>
            <person name="Shah S."/>
            <person name="Dougan E. K."/>
            <person name="Thang M."/>
            <person name="Chan C."/>
        </authorList>
    </citation>
    <scope>NUCLEOTIDE SEQUENCE [LARGE SCALE GENOMIC DNA]</scope>
</reference>
<organism evidence="1 2">
    <name type="scientific">Durusdinium trenchii</name>
    <dbReference type="NCBI Taxonomy" id="1381693"/>
    <lineage>
        <taxon>Eukaryota</taxon>
        <taxon>Sar</taxon>
        <taxon>Alveolata</taxon>
        <taxon>Dinophyceae</taxon>
        <taxon>Suessiales</taxon>
        <taxon>Symbiodiniaceae</taxon>
        <taxon>Durusdinium</taxon>
    </lineage>
</organism>
<proteinExistence type="predicted"/>
<gene>
    <name evidence="1" type="ORF">CCMP2556_LOCUS10357</name>
</gene>
<sequence length="611" mass="69702">MWHLSLKKDLTSAKLFYFLFHLIARLNSTAISLSLSFPCPVEVDDFGIPHKAIDAFASLGSAGSHPGNEERDLHRWMRNLWGLTLEPYTIYCDLVRGQGETHRTAVPVLLPHEVLHALSKTNPYAFSSIMLGNLDDQSRVDFWKHVRTCEPWREHPCLQDDSALSRLVGFTYHGDGAQFYREDEYFVWSFASVFGGQGSIKDVLLYRFPLCIIPERFMKSHHVRDAVHQTIAELTSWSTTISSRGIGPDKGFHGECLQKTPRAELIGNELAKGWKGCFFAFKADLKARHQMHFLGRYYQCNQMCDRCLALQGGRCPPHLDYRNITESAVWPLTGISHDTYMRLDAASLSPWKDMPGFHFHTISYDWMHNCYLGTGRDLCASAIKVLIDYCGFGGGSDSGSMDAVLADVHQRMRDVCAQYKISMPAKPQFTTANLGGEDGYFELGSRFKASHVKLIIWWLSKECQIVADANPSEPVLNVLATSTYGLQRFIELMDQCGIVFTAREAAEAKKCLDLHLKAYYWLAAHFYSRRQLLFKLRCKSHYHFHMAEDVISNRLNPSIFHNFSEESFLGKIKAIAIRCHGRTCVRRVLQRYLLCLSVCLNDFEKTEARWA</sequence>
<keyword evidence="2" id="KW-1185">Reference proteome</keyword>